<accession>A0A0F9L0V3</accession>
<protein>
    <submittedName>
        <fullName evidence="1">Uncharacterized protein</fullName>
    </submittedName>
</protein>
<organism evidence="1">
    <name type="scientific">marine sediment metagenome</name>
    <dbReference type="NCBI Taxonomy" id="412755"/>
    <lineage>
        <taxon>unclassified sequences</taxon>
        <taxon>metagenomes</taxon>
        <taxon>ecological metagenomes</taxon>
    </lineage>
</organism>
<sequence>MDTIRLKRTPDGWTAIWSGPHAYEVCQLFGTNTLPTGFTARAEASKVLHEIARLNPGVRVELEYARRFRG</sequence>
<comment type="caution">
    <text evidence="1">The sequence shown here is derived from an EMBL/GenBank/DDBJ whole genome shotgun (WGS) entry which is preliminary data.</text>
</comment>
<dbReference type="AlphaFoldDB" id="A0A0F9L0V3"/>
<name>A0A0F9L0V3_9ZZZZ</name>
<proteinExistence type="predicted"/>
<evidence type="ECO:0000313" key="1">
    <source>
        <dbReference type="EMBL" id="KKM27813.1"/>
    </source>
</evidence>
<dbReference type="EMBL" id="LAZR01012252">
    <property type="protein sequence ID" value="KKM27813.1"/>
    <property type="molecule type" value="Genomic_DNA"/>
</dbReference>
<gene>
    <name evidence="1" type="ORF">LCGC14_1570880</name>
</gene>
<reference evidence="1" key="1">
    <citation type="journal article" date="2015" name="Nature">
        <title>Complex archaea that bridge the gap between prokaryotes and eukaryotes.</title>
        <authorList>
            <person name="Spang A."/>
            <person name="Saw J.H."/>
            <person name="Jorgensen S.L."/>
            <person name="Zaremba-Niedzwiedzka K."/>
            <person name="Martijn J."/>
            <person name="Lind A.E."/>
            <person name="van Eijk R."/>
            <person name="Schleper C."/>
            <person name="Guy L."/>
            <person name="Ettema T.J."/>
        </authorList>
    </citation>
    <scope>NUCLEOTIDE SEQUENCE</scope>
</reference>